<dbReference type="Proteomes" id="UP000039865">
    <property type="component" value="Unassembled WGS sequence"/>
</dbReference>
<sequence length="687" mass="81650">MHNDHRTTTAFYQAMDLNTILVFHYGFYNESYLFEQIQGINHENFFIQSDIKVKVYFSKVINKLDDLLVLVRGFWHSRRHNSSFDGNMKILNSHYLIQMLQDFNNFRLQTDIAYEYSLKNANIKKIKYEYVENAINKGNLAYFLENKDYFIMMTSFGDLNCLLVEPFWRRMALELTSLVPDLEIMYTEMTGYQISMEWNFPTPQFILISPRSYPHEIEFYDDEINQIKIHYFLEQYSYSYKKHYKLLPTYNSISQYQDQLNDLNKDDEDYLQFEKDFQNRINANKEVQEEKLDSSLGYLQNHCIDGTKDQKYIYNYFKSYTHQFDYDTIVEQDAIARYDLLLGYEIAEFGMIGNWRVGQPFYMIMSRAHKQDVNIVLVGAPLIDDEFWKYHTILKKGYLPLGIMSYRSWPKNPTDYLGNFQPRFNFAESDLQYEVISAWYPGDEIDQEPKKEFDLTIVSIGDSLWHNQTKNWPLAVECLRKLCQDLKIKILLIGREPPDDLKDCIIKKEILPFDEFLFHLLRTKVLFVPSISDASPRVITQAMSMNVPCIVNYNIVGGWKYINNQTGVFFNDENDIVQSYQDLMMRQNEGKLNPRNWYRDYSTMASKKLQIFIEIMKDQQYQGENEKGFTHQSKYDAQIMDYDEAFEKGLVPGSPNYIKQSKVDEQINEDKNDFYLFGFNFGNLGIF</sequence>
<accession>A0A078AKY1</accession>
<dbReference type="OrthoDB" id="422581at2759"/>
<proteinExistence type="predicted"/>
<dbReference type="Gene3D" id="3.40.50.2000">
    <property type="entry name" value="Glycogen Phosphorylase B"/>
    <property type="match status" value="1"/>
</dbReference>
<keyword evidence="2" id="KW-1185">Reference proteome</keyword>
<name>A0A078AKY1_STYLE</name>
<protein>
    <submittedName>
        <fullName evidence="1">Uncharacterized protein</fullName>
    </submittedName>
</protein>
<dbReference type="AlphaFoldDB" id="A0A078AKY1"/>
<dbReference type="InParanoid" id="A0A078AKY1"/>
<reference evidence="1 2" key="1">
    <citation type="submission" date="2014-06" db="EMBL/GenBank/DDBJ databases">
        <authorList>
            <person name="Swart Estienne"/>
        </authorList>
    </citation>
    <scope>NUCLEOTIDE SEQUENCE [LARGE SCALE GENOMIC DNA]</scope>
    <source>
        <strain evidence="1 2">130c</strain>
    </source>
</reference>
<organism evidence="1 2">
    <name type="scientific">Stylonychia lemnae</name>
    <name type="common">Ciliate</name>
    <dbReference type="NCBI Taxonomy" id="5949"/>
    <lineage>
        <taxon>Eukaryota</taxon>
        <taxon>Sar</taxon>
        <taxon>Alveolata</taxon>
        <taxon>Ciliophora</taxon>
        <taxon>Intramacronucleata</taxon>
        <taxon>Spirotrichea</taxon>
        <taxon>Stichotrichia</taxon>
        <taxon>Sporadotrichida</taxon>
        <taxon>Oxytrichidae</taxon>
        <taxon>Stylonychinae</taxon>
        <taxon>Stylonychia</taxon>
    </lineage>
</organism>
<gene>
    <name evidence="1" type="primary">Contig17651.g18772</name>
    <name evidence="1" type="ORF">STYLEM_12064</name>
</gene>
<evidence type="ECO:0000313" key="2">
    <source>
        <dbReference type="Proteomes" id="UP000039865"/>
    </source>
</evidence>
<dbReference type="CDD" id="cd01635">
    <property type="entry name" value="Glycosyltransferase_GTB-type"/>
    <property type="match status" value="1"/>
</dbReference>
<dbReference type="SUPFAM" id="SSF53756">
    <property type="entry name" value="UDP-Glycosyltransferase/glycogen phosphorylase"/>
    <property type="match status" value="1"/>
</dbReference>
<evidence type="ECO:0000313" key="1">
    <source>
        <dbReference type="EMBL" id="CDW83025.1"/>
    </source>
</evidence>
<dbReference type="EMBL" id="CCKQ01011455">
    <property type="protein sequence ID" value="CDW83025.1"/>
    <property type="molecule type" value="Genomic_DNA"/>
</dbReference>